<keyword evidence="4" id="KW-1185">Reference proteome</keyword>
<dbReference type="SUPFAM" id="SSF56601">
    <property type="entry name" value="beta-lactamase/transpeptidase-like"/>
    <property type="match status" value="1"/>
</dbReference>
<dbReference type="PRINTS" id="PR00922">
    <property type="entry name" value="DADACBPTASE3"/>
</dbReference>
<accession>A0A261FB92</accession>
<organism evidence="3 4">
    <name type="scientific">Aeriscardovia aeriphila</name>
    <dbReference type="NCBI Taxonomy" id="218139"/>
    <lineage>
        <taxon>Bacteria</taxon>
        <taxon>Bacillati</taxon>
        <taxon>Actinomycetota</taxon>
        <taxon>Actinomycetes</taxon>
        <taxon>Bifidobacteriales</taxon>
        <taxon>Bifidobacteriaceae</taxon>
        <taxon>Aeriscardovia</taxon>
    </lineage>
</organism>
<evidence type="ECO:0000256" key="2">
    <source>
        <dbReference type="ARBA" id="ARBA00022801"/>
    </source>
</evidence>
<dbReference type="InterPro" id="IPR012338">
    <property type="entry name" value="Beta-lactam/transpept-like"/>
</dbReference>
<dbReference type="GO" id="GO:0004185">
    <property type="term" value="F:serine-type carboxypeptidase activity"/>
    <property type="evidence" value="ECO:0007669"/>
    <property type="project" value="InterPro"/>
</dbReference>
<dbReference type="PANTHER" id="PTHR30023">
    <property type="entry name" value="D-ALANYL-D-ALANINE CARBOXYPEPTIDASE"/>
    <property type="match status" value="1"/>
</dbReference>
<keyword evidence="3" id="KW-0645">Protease</keyword>
<dbReference type="EMBL" id="MWWU01000002">
    <property type="protein sequence ID" value="OZG56374.1"/>
    <property type="molecule type" value="Genomic_DNA"/>
</dbReference>
<dbReference type="Proteomes" id="UP000228976">
    <property type="component" value="Unassembled WGS sequence"/>
</dbReference>
<dbReference type="Pfam" id="PF02113">
    <property type="entry name" value="Peptidase_S13"/>
    <property type="match status" value="2"/>
</dbReference>
<dbReference type="RefSeq" id="WP_094689912.1">
    <property type="nucleotide sequence ID" value="NZ_JACBYZ010000001.1"/>
</dbReference>
<name>A0A261FB92_9BIFI</name>
<evidence type="ECO:0000256" key="1">
    <source>
        <dbReference type="ARBA" id="ARBA00006096"/>
    </source>
</evidence>
<comment type="similarity">
    <text evidence="1">Belongs to the peptidase S13 family.</text>
</comment>
<evidence type="ECO:0000313" key="4">
    <source>
        <dbReference type="Proteomes" id="UP000228976"/>
    </source>
</evidence>
<sequence length="509" mass="52998">MTKLRKIASRTARVTLSAALALVVGSGLICADHNQMVTRGMLGGASLVGGAGAGNASGAGNAGASKNVPYQPASLLETVASRKVTPSVTAATRKYDLDMNVVKKAVDDFQKTPDLGDKYGFAISDGRGREVSSHNADTAYTPASTLKSLTALAAVHTLDMSSTLATEVYELNQQGGQATLIIKGQGDMLLGSGISDPQHVTGRAGLASLAQETVAKLKKQKVTQVSLAVDESFFTRSMPAHMPPEYLQIGYFTPTSAMAIDQGKQFGDWQKNGVPDSEAMAYAPREENPVPAAVASFAASLNQQGIQVKQGADGKQEASASQRKAIASQRSIAVVHSAPLWQILHLTLTLSDNTLAELFGRLVAHHLGYENSPAGARKAVYDKVKKLGVDLAGANLSDTSGLSDGSALTPRTLLAVQGKLLNSAGASAWEGQPVSGEIDTTGDLRAFTDGDHGVIHLKSGSLDDVTSMVASIETKRGGVVMVSVIVNNPPSHYAASRAIDKLLVDLIAA</sequence>
<dbReference type="InterPro" id="IPR000667">
    <property type="entry name" value="Peptidase_S13"/>
</dbReference>
<dbReference type="AlphaFoldDB" id="A0A261FB92"/>
<dbReference type="OrthoDB" id="56883at2"/>
<evidence type="ECO:0000313" key="3">
    <source>
        <dbReference type="EMBL" id="OZG56374.1"/>
    </source>
</evidence>
<dbReference type="GO" id="GO:0006508">
    <property type="term" value="P:proteolysis"/>
    <property type="evidence" value="ECO:0007669"/>
    <property type="project" value="InterPro"/>
</dbReference>
<reference evidence="3 4" key="1">
    <citation type="journal article" date="2017" name="BMC Genomics">
        <title>Comparative genomic and phylogenomic analyses of the Bifidobacteriaceae family.</title>
        <authorList>
            <person name="Lugli G.A."/>
            <person name="Milani C."/>
            <person name="Turroni F."/>
            <person name="Duranti S."/>
            <person name="Mancabelli L."/>
            <person name="Mangifesta M."/>
            <person name="Ferrario C."/>
            <person name="Modesto M."/>
            <person name="Mattarelli P."/>
            <person name="Jiri K."/>
            <person name="van Sinderen D."/>
            <person name="Ventura M."/>
        </authorList>
    </citation>
    <scope>NUCLEOTIDE SEQUENCE [LARGE SCALE GENOMIC DNA]</scope>
    <source>
        <strain evidence="3 4">LMG 21773</strain>
    </source>
</reference>
<dbReference type="PANTHER" id="PTHR30023:SF0">
    <property type="entry name" value="PENICILLIN-SENSITIVE CARBOXYPEPTIDASE A"/>
    <property type="match status" value="1"/>
</dbReference>
<gene>
    <name evidence="3" type="ORF">AEAE_0862</name>
</gene>
<protein>
    <submittedName>
        <fullName evidence="3">D-alanyl-D-alanine carboxypeptidase/D-alanyl-D-alanine-endopeptidase</fullName>
    </submittedName>
</protein>
<comment type="caution">
    <text evidence="3">The sequence shown here is derived from an EMBL/GenBank/DDBJ whole genome shotgun (WGS) entry which is preliminary data.</text>
</comment>
<proteinExistence type="inferred from homology"/>
<keyword evidence="2" id="KW-0378">Hydrolase</keyword>
<dbReference type="Gene3D" id="3.40.710.10">
    <property type="entry name" value="DD-peptidase/beta-lactamase superfamily"/>
    <property type="match status" value="2"/>
</dbReference>
<dbReference type="GO" id="GO:0000270">
    <property type="term" value="P:peptidoglycan metabolic process"/>
    <property type="evidence" value="ECO:0007669"/>
    <property type="project" value="TreeGrafter"/>
</dbReference>
<keyword evidence="3" id="KW-0121">Carboxypeptidase</keyword>